<proteinExistence type="inferred from homology"/>
<dbReference type="SMART" id="SM00382">
    <property type="entry name" value="AAA"/>
    <property type="match status" value="1"/>
</dbReference>
<dbReference type="InterPro" id="IPR000194">
    <property type="entry name" value="ATPase_F1/V1/A1_a/bsu_nucl-bd"/>
</dbReference>
<dbReference type="InterPro" id="IPR005714">
    <property type="entry name" value="ATPase_T3SS_FliI/YscN"/>
</dbReference>
<evidence type="ECO:0000256" key="1">
    <source>
        <dbReference type="ARBA" id="ARBA00004496"/>
    </source>
</evidence>
<dbReference type="Gene3D" id="3.40.50.12240">
    <property type="match status" value="1"/>
</dbReference>
<reference evidence="14 15" key="1">
    <citation type="submission" date="2017-02" db="EMBL/GenBank/DDBJ databases">
        <authorList>
            <person name="Peterson S.W."/>
        </authorList>
    </citation>
    <scope>NUCLEOTIDE SEQUENCE [LARGE SCALE GENOMIC DNA]</scope>
    <source>
        <strain evidence="14 15">ATCC 49788</strain>
    </source>
</reference>
<evidence type="ECO:0000256" key="3">
    <source>
        <dbReference type="ARBA" id="ARBA00022490"/>
    </source>
</evidence>
<evidence type="ECO:0000256" key="2">
    <source>
        <dbReference type="ARBA" id="ARBA00022448"/>
    </source>
</evidence>
<keyword evidence="3" id="KW-0963">Cytoplasm</keyword>
<dbReference type="AlphaFoldDB" id="A0A1T4WCN4"/>
<dbReference type="STRING" id="92487.SAMN02745130_01466"/>
<keyword evidence="15" id="KW-1185">Reference proteome</keyword>
<dbReference type="Proteomes" id="UP000190460">
    <property type="component" value="Unassembled WGS sequence"/>
</dbReference>
<evidence type="ECO:0000313" key="14">
    <source>
        <dbReference type="EMBL" id="SKA75050.1"/>
    </source>
</evidence>
<evidence type="ECO:0000256" key="9">
    <source>
        <dbReference type="ARBA" id="ARBA00024342"/>
    </source>
</evidence>
<evidence type="ECO:0000256" key="12">
    <source>
        <dbReference type="ARBA" id="ARBA00034006"/>
    </source>
</evidence>
<dbReference type="NCBIfam" id="TIGR02546">
    <property type="entry name" value="III_secr_ATP"/>
    <property type="match status" value="1"/>
</dbReference>
<dbReference type="PANTHER" id="PTHR15184:SF9">
    <property type="entry name" value="SPI-1 TYPE 3 SECRETION SYSTEM ATPASE"/>
    <property type="match status" value="1"/>
</dbReference>
<dbReference type="InterPro" id="IPR050053">
    <property type="entry name" value="ATPase_alpha/beta_chains"/>
</dbReference>
<keyword evidence="6" id="KW-0653">Protein transport</keyword>
<dbReference type="CDD" id="cd18117">
    <property type="entry name" value="ATP-synt_flagellum-secretory_path_III_N"/>
    <property type="match status" value="1"/>
</dbReference>
<dbReference type="EC" id="7.4.2.8" evidence="10"/>
<evidence type="ECO:0000256" key="4">
    <source>
        <dbReference type="ARBA" id="ARBA00022741"/>
    </source>
</evidence>
<dbReference type="GO" id="GO:0030257">
    <property type="term" value="C:type III protein secretion system complex"/>
    <property type="evidence" value="ECO:0007669"/>
    <property type="project" value="InterPro"/>
</dbReference>
<dbReference type="GO" id="GO:0008564">
    <property type="term" value="F:protein-exporting ATPase activity"/>
    <property type="evidence" value="ECO:0007669"/>
    <property type="project" value="UniProtKB-EC"/>
</dbReference>
<keyword evidence="8" id="KW-0843">Virulence</keyword>
<dbReference type="InterPro" id="IPR040627">
    <property type="entry name" value="T3SS_ATPase_C"/>
</dbReference>
<dbReference type="GO" id="GO:0005524">
    <property type="term" value="F:ATP binding"/>
    <property type="evidence" value="ECO:0007669"/>
    <property type="project" value="UniProtKB-KW"/>
</dbReference>
<dbReference type="InterPro" id="IPR020003">
    <property type="entry name" value="ATPase_a/bsu_AS"/>
</dbReference>
<comment type="similarity">
    <text evidence="9">Belongs to the ATPase alpha/beta chains family. T3SS ATPase subfamily.</text>
</comment>
<keyword evidence="7" id="KW-1278">Translocase</keyword>
<dbReference type="GO" id="GO:0030254">
    <property type="term" value="P:protein secretion by the type III secretion system"/>
    <property type="evidence" value="ECO:0007669"/>
    <property type="project" value="InterPro"/>
</dbReference>
<dbReference type="Pfam" id="PF18269">
    <property type="entry name" value="T3SS_ATPase_C"/>
    <property type="match status" value="1"/>
</dbReference>
<dbReference type="RefSeq" id="WP_078921943.1">
    <property type="nucleotide sequence ID" value="NZ_FUYB01000005.1"/>
</dbReference>
<dbReference type="NCBIfam" id="NF005391">
    <property type="entry name" value="PRK06936.1"/>
    <property type="match status" value="1"/>
</dbReference>
<dbReference type="GO" id="GO:0046961">
    <property type="term" value="F:proton-transporting ATPase activity, rotational mechanism"/>
    <property type="evidence" value="ECO:0007669"/>
    <property type="project" value="InterPro"/>
</dbReference>
<comment type="catalytic activity">
    <reaction evidence="12">
        <text>ATP + H2O + cellular proteinSide 1 = ADP + phosphate + cellular proteinSide 2.</text>
        <dbReference type="EC" id="7.4.2.8"/>
    </reaction>
</comment>
<dbReference type="InterPro" id="IPR003593">
    <property type="entry name" value="AAA+_ATPase"/>
</dbReference>
<dbReference type="FunFam" id="3.40.50.12240:FF:000002">
    <property type="entry name" value="Flagellum-specific ATP synthase FliI"/>
    <property type="match status" value="1"/>
</dbReference>
<dbReference type="Pfam" id="PF02874">
    <property type="entry name" value="ATP-synt_ab_N"/>
    <property type="match status" value="1"/>
</dbReference>
<evidence type="ECO:0000256" key="7">
    <source>
        <dbReference type="ARBA" id="ARBA00022967"/>
    </source>
</evidence>
<dbReference type="SUPFAM" id="SSF52540">
    <property type="entry name" value="P-loop containing nucleoside triphosphate hydrolases"/>
    <property type="match status" value="1"/>
</dbReference>
<comment type="subcellular location">
    <subcellularLocation>
        <location evidence="1">Cytoplasm</location>
    </subcellularLocation>
</comment>
<dbReference type="PROSITE" id="PS00152">
    <property type="entry name" value="ATPASE_ALPHA_BETA"/>
    <property type="match status" value="1"/>
</dbReference>
<evidence type="ECO:0000256" key="8">
    <source>
        <dbReference type="ARBA" id="ARBA00023026"/>
    </source>
</evidence>
<evidence type="ECO:0000256" key="5">
    <source>
        <dbReference type="ARBA" id="ARBA00022840"/>
    </source>
</evidence>
<accession>A0A1T4WCN4</accession>
<dbReference type="NCBIfam" id="TIGR01026">
    <property type="entry name" value="fliI_yscN"/>
    <property type="match status" value="1"/>
</dbReference>
<name>A0A1T4WCN4_9GAMM</name>
<dbReference type="InterPro" id="IPR027417">
    <property type="entry name" value="P-loop_NTPase"/>
</dbReference>
<dbReference type="GO" id="GO:0046933">
    <property type="term" value="F:proton-transporting ATP synthase activity, rotational mechanism"/>
    <property type="evidence" value="ECO:0007669"/>
    <property type="project" value="TreeGrafter"/>
</dbReference>
<dbReference type="InterPro" id="IPR004100">
    <property type="entry name" value="ATPase_F1/V1/A1_a/bsu_N"/>
</dbReference>
<dbReference type="GO" id="GO:0016887">
    <property type="term" value="F:ATP hydrolysis activity"/>
    <property type="evidence" value="ECO:0007669"/>
    <property type="project" value="InterPro"/>
</dbReference>
<dbReference type="EMBL" id="FUYB01000005">
    <property type="protein sequence ID" value="SKA75050.1"/>
    <property type="molecule type" value="Genomic_DNA"/>
</dbReference>
<feature type="domain" description="AAA+ ATPase" evidence="13">
    <location>
        <begin position="162"/>
        <end position="343"/>
    </location>
</feature>
<dbReference type="Pfam" id="PF00006">
    <property type="entry name" value="ATP-synt_ab"/>
    <property type="match status" value="1"/>
</dbReference>
<dbReference type="CDD" id="cd01136">
    <property type="entry name" value="ATPase_flagellum-secretory_path_III"/>
    <property type="match status" value="1"/>
</dbReference>
<evidence type="ECO:0000259" key="13">
    <source>
        <dbReference type="SMART" id="SM00382"/>
    </source>
</evidence>
<dbReference type="PANTHER" id="PTHR15184">
    <property type="entry name" value="ATP SYNTHASE"/>
    <property type="match status" value="1"/>
</dbReference>
<dbReference type="OrthoDB" id="9801639at2"/>
<evidence type="ECO:0000256" key="11">
    <source>
        <dbReference type="ARBA" id="ARBA00024442"/>
    </source>
</evidence>
<dbReference type="GO" id="GO:0005737">
    <property type="term" value="C:cytoplasm"/>
    <property type="evidence" value="ECO:0007669"/>
    <property type="project" value="UniProtKB-SubCell"/>
</dbReference>
<gene>
    <name evidence="14" type="ORF">SAMN02745130_01466</name>
</gene>
<dbReference type="InterPro" id="IPR013380">
    <property type="entry name" value="ATPase_T3SS_SctN"/>
</dbReference>
<keyword evidence="2" id="KW-0813">Transport</keyword>
<organism evidence="14 15">
    <name type="scientific">Thiothrix eikelboomii</name>
    <dbReference type="NCBI Taxonomy" id="92487"/>
    <lineage>
        <taxon>Bacteria</taxon>
        <taxon>Pseudomonadati</taxon>
        <taxon>Pseudomonadota</taxon>
        <taxon>Gammaproteobacteria</taxon>
        <taxon>Thiotrichales</taxon>
        <taxon>Thiotrichaceae</taxon>
        <taxon>Thiothrix</taxon>
    </lineage>
</organism>
<evidence type="ECO:0000256" key="10">
    <source>
        <dbReference type="ARBA" id="ARBA00024382"/>
    </source>
</evidence>
<evidence type="ECO:0000313" key="15">
    <source>
        <dbReference type="Proteomes" id="UP000190460"/>
    </source>
</evidence>
<protein>
    <recommendedName>
        <fullName evidence="11">Type 3 secretion system ATPase</fullName>
        <ecNumber evidence="10">7.4.2.8</ecNumber>
    </recommendedName>
</protein>
<sequence length="443" mass="47949">MSLDYIPTRMKAAIKSHNLLILHGRIVQVTGTVVRAIIPKVRLGELCMLRNGSEESPIPAEVIGFEQNIALLAPIGDMQGVSVHTQVTATGEMLRVGVGEDLKGCVLDGIGRIQSMGGRSEIAIQEYYPLYASPPDPLTRQMVHEPLHLGIRTLDGLITCGVGQRIGIFAGAGVGKSSLLSMLVKHAEVDVYVIALIGERGREVREFIEESLGPAGMERTILVVATSDRPPIERLKAAYVATAVAEFFRDQGKKVLLMMDSLTRFARAQREIGLAAGEAPARRGYPPSVFSELPKLVERAGCGAQGSITAFYTVLIEGDDMSDPVGDEVRSLLDGHIILSRDLASSNHYPAVDALGSLSRLMQRIAAPGHRQAAAHLRKLLAKHKEIEFLVRVGEYQRGADPQADEALAKIDAINTFLKQDPDEHSSFQETVGRLIQIAGFTG</sequence>
<keyword evidence="4" id="KW-0547">Nucleotide-binding</keyword>
<keyword evidence="5" id="KW-0067">ATP-binding</keyword>
<evidence type="ECO:0000256" key="6">
    <source>
        <dbReference type="ARBA" id="ARBA00022927"/>
    </source>
</evidence>